<reference evidence="1 2" key="1">
    <citation type="submission" date="2021-08" db="EMBL/GenBank/DDBJ databases">
        <authorList>
            <person name="Peeters C."/>
        </authorList>
    </citation>
    <scope>NUCLEOTIDE SEQUENCE [LARGE SCALE GENOMIC DNA]</scope>
    <source>
        <strain evidence="1 2">LMG 21510</strain>
    </source>
</reference>
<evidence type="ECO:0000313" key="2">
    <source>
        <dbReference type="Proteomes" id="UP000721236"/>
    </source>
</evidence>
<name>A0ABN7YAN2_9BURK</name>
<proteinExistence type="predicted"/>
<keyword evidence="2" id="KW-1185">Reference proteome</keyword>
<dbReference type="Proteomes" id="UP000721236">
    <property type="component" value="Unassembled WGS sequence"/>
</dbReference>
<organism evidence="1 2">
    <name type="scientific">Cupriavidus respiraculi</name>
    <dbReference type="NCBI Taxonomy" id="195930"/>
    <lineage>
        <taxon>Bacteria</taxon>
        <taxon>Pseudomonadati</taxon>
        <taxon>Pseudomonadota</taxon>
        <taxon>Betaproteobacteria</taxon>
        <taxon>Burkholderiales</taxon>
        <taxon>Burkholderiaceae</taxon>
        <taxon>Cupriavidus</taxon>
    </lineage>
</organism>
<sequence length="325" mass="33690">MPYRSSGTSGKHAPTVGTHAVAAAIRIDADPRAGLAKGASTRLSLLQSIQSLIPTLSDRFAADIGALTGTVGATTTARAAPCANPTVLLQRCRHTLADIQRTLAGMAPADGVQADPAETSQSIAPKDQRALSEACDLAFDQIAQLCRHAESNATSAERDSQALAACSTAAAMMASLMLALRTASGDERSLPTIAMAAVALRVGMAGLGVAGMLCEGEGPDHEPYAGYDGHRQHLQEMVRSAKERLRGQELGAERDPDTMAHVSGIARVVRDNIDTLTAEERQAAFDAVPGADGEPGPTVHALFLNQRLPEALPAPRVAVKPGSAP</sequence>
<comment type="caution">
    <text evidence="1">The sequence shown here is derived from an EMBL/GenBank/DDBJ whole genome shotgun (WGS) entry which is preliminary data.</text>
</comment>
<dbReference type="RefSeq" id="WP_224040719.1">
    <property type="nucleotide sequence ID" value="NZ_CAJZAH010000001.1"/>
</dbReference>
<gene>
    <name evidence="1" type="ORF">LMG21510_01526</name>
</gene>
<protein>
    <recommendedName>
        <fullName evidence="3">Type III effector protein</fullName>
    </recommendedName>
</protein>
<evidence type="ECO:0008006" key="3">
    <source>
        <dbReference type="Google" id="ProtNLM"/>
    </source>
</evidence>
<dbReference type="EMBL" id="CAJZAH010000001">
    <property type="protein sequence ID" value="CAG9169634.1"/>
    <property type="molecule type" value="Genomic_DNA"/>
</dbReference>
<accession>A0ABN7YAN2</accession>
<evidence type="ECO:0000313" key="1">
    <source>
        <dbReference type="EMBL" id="CAG9169634.1"/>
    </source>
</evidence>